<evidence type="ECO:0000256" key="6">
    <source>
        <dbReference type="RuleBase" id="RU363053"/>
    </source>
</evidence>
<comment type="caution">
    <text evidence="7">The sequence shown here is derived from an EMBL/GenBank/DDBJ whole genome shotgun (WGS) entry which is preliminary data.</text>
</comment>
<evidence type="ECO:0000256" key="4">
    <source>
        <dbReference type="ARBA" id="ARBA00022989"/>
    </source>
</evidence>
<dbReference type="EMBL" id="LSRX01000439">
    <property type="protein sequence ID" value="OLP97294.1"/>
    <property type="molecule type" value="Genomic_DNA"/>
</dbReference>
<comment type="similarity">
    <text evidence="2 6">Belongs to the peroxisomal membrane protein PXMP2/4 family.</text>
</comment>
<dbReference type="AlphaFoldDB" id="A0A1Q9DQ64"/>
<protein>
    <submittedName>
        <fullName evidence="7">Mpv17-like protein 2</fullName>
    </submittedName>
</protein>
<dbReference type="GO" id="GO:0016020">
    <property type="term" value="C:membrane"/>
    <property type="evidence" value="ECO:0007669"/>
    <property type="project" value="UniProtKB-SubCell"/>
</dbReference>
<dbReference type="OMA" id="MAVANMF"/>
<dbReference type="InterPro" id="IPR007248">
    <property type="entry name" value="Mpv17_PMP22"/>
</dbReference>
<dbReference type="Pfam" id="PF04117">
    <property type="entry name" value="Mpv17_PMP22"/>
    <property type="match status" value="1"/>
</dbReference>
<evidence type="ECO:0000256" key="1">
    <source>
        <dbReference type="ARBA" id="ARBA00004141"/>
    </source>
</evidence>
<comment type="caution">
    <text evidence="6">Lacks conserved residue(s) required for the propagation of feature annotation.</text>
</comment>
<keyword evidence="4 6" id="KW-1133">Transmembrane helix</keyword>
<accession>A0A1Q9DQ64</accession>
<evidence type="ECO:0000256" key="2">
    <source>
        <dbReference type="ARBA" id="ARBA00006824"/>
    </source>
</evidence>
<dbReference type="GO" id="GO:0005737">
    <property type="term" value="C:cytoplasm"/>
    <property type="evidence" value="ECO:0007669"/>
    <property type="project" value="TreeGrafter"/>
</dbReference>
<dbReference type="PANTHER" id="PTHR11266">
    <property type="entry name" value="PEROXISOMAL MEMBRANE PROTEIN 2, PXMP2 MPV17"/>
    <property type="match status" value="1"/>
</dbReference>
<keyword evidence="8" id="KW-1185">Reference proteome</keyword>
<keyword evidence="3 6" id="KW-0812">Transmembrane</keyword>
<evidence type="ECO:0000256" key="5">
    <source>
        <dbReference type="ARBA" id="ARBA00023136"/>
    </source>
</evidence>
<evidence type="ECO:0000256" key="3">
    <source>
        <dbReference type="ARBA" id="ARBA00022692"/>
    </source>
</evidence>
<organism evidence="7 8">
    <name type="scientific">Symbiodinium microadriaticum</name>
    <name type="common">Dinoflagellate</name>
    <name type="synonym">Zooxanthella microadriatica</name>
    <dbReference type="NCBI Taxonomy" id="2951"/>
    <lineage>
        <taxon>Eukaryota</taxon>
        <taxon>Sar</taxon>
        <taxon>Alveolata</taxon>
        <taxon>Dinophyceae</taxon>
        <taxon>Suessiales</taxon>
        <taxon>Symbiodiniaceae</taxon>
        <taxon>Symbiodinium</taxon>
    </lineage>
</organism>
<name>A0A1Q9DQ64_SYMMI</name>
<evidence type="ECO:0000313" key="8">
    <source>
        <dbReference type="Proteomes" id="UP000186817"/>
    </source>
</evidence>
<comment type="subcellular location">
    <subcellularLocation>
        <location evidence="1">Membrane</location>
        <topology evidence="1">Multi-pass membrane protein</topology>
    </subcellularLocation>
</comment>
<sequence length="234" mass="25808">MASIIRHLTWSPKRLAADVASASILGFVGDVVCQLAVERRRSPKEIADLDITKPSRSGEEFDVRRLASLTFFSGAYIGCFLHVLYQLYSPAVLFVAARLPPSSLKQRLVDTSTLTHAFGCACVDNVHNGGLYTPAYFIGVGLLQGDGWHHAKDNLKAEWLTTYLSCTGFWVPFMWANFRFCPPANRVQAMAAGNLVWNVVIDHLAHRGGDDKGKHAVFAFQDSVLTSLFLTVYG</sequence>
<evidence type="ECO:0000313" key="7">
    <source>
        <dbReference type="EMBL" id="OLP97294.1"/>
    </source>
</evidence>
<gene>
    <name evidence="7" type="primary">MPV17L2</name>
    <name evidence="7" type="ORF">AK812_SmicGene20372</name>
</gene>
<feature type="transmembrane region" description="Helical" evidence="6">
    <location>
        <begin position="66"/>
        <end position="88"/>
    </location>
</feature>
<proteinExistence type="inferred from homology"/>
<dbReference type="OrthoDB" id="430207at2759"/>
<keyword evidence="5 6" id="KW-0472">Membrane</keyword>
<dbReference type="PANTHER" id="PTHR11266:SF80">
    <property type="entry name" value="PEROXISOMAL MEMBRANE PROTEIN 2"/>
    <property type="match status" value="1"/>
</dbReference>
<dbReference type="Proteomes" id="UP000186817">
    <property type="component" value="Unassembled WGS sequence"/>
</dbReference>
<reference evidence="7 8" key="1">
    <citation type="submission" date="2016-02" db="EMBL/GenBank/DDBJ databases">
        <title>Genome analysis of coral dinoflagellate symbionts highlights evolutionary adaptations to a symbiotic lifestyle.</title>
        <authorList>
            <person name="Aranda M."/>
            <person name="Li Y."/>
            <person name="Liew Y.J."/>
            <person name="Baumgarten S."/>
            <person name="Simakov O."/>
            <person name="Wilson M."/>
            <person name="Piel J."/>
            <person name="Ashoor H."/>
            <person name="Bougouffa S."/>
            <person name="Bajic V.B."/>
            <person name="Ryu T."/>
            <person name="Ravasi T."/>
            <person name="Bayer T."/>
            <person name="Micklem G."/>
            <person name="Kim H."/>
            <person name="Bhak J."/>
            <person name="Lajeunesse T.C."/>
            <person name="Voolstra C.R."/>
        </authorList>
    </citation>
    <scope>NUCLEOTIDE SEQUENCE [LARGE SCALE GENOMIC DNA]</scope>
    <source>
        <strain evidence="7 8">CCMP2467</strain>
    </source>
</reference>